<proteinExistence type="predicted"/>
<protein>
    <submittedName>
        <fullName evidence="2">Uncharacterized protein</fullName>
    </submittedName>
</protein>
<reference evidence="2" key="1">
    <citation type="submission" date="2021-06" db="EMBL/GenBank/DDBJ databases">
        <title>Halomicroarcula sp. F24A a new haloarchaeum isolated from saline soil.</title>
        <authorList>
            <person name="Duran-Viseras A."/>
            <person name="Sanchez-Porro C."/>
            <person name="Ventosa A."/>
        </authorList>
    </citation>
    <scope>NUCLEOTIDE SEQUENCE</scope>
    <source>
        <strain evidence="2">F24A</strain>
    </source>
</reference>
<keyword evidence="3" id="KW-1185">Reference proteome</keyword>
<comment type="caution">
    <text evidence="2">The sequence shown here is derived from an EMBL/GenBank/DDBJ whole genome shotgun (WGS) entry which is preliminary data.</text>
</comment>
<evidence type="ECO:0000313" key="2">
    <source>
        <dbReference type="EMBL" id="MBX0304160.1"/>
    </source>
</evidence>
<gene>
    <name evidence="2" type="ORF">EGD98_10830</name>
</gene>
<evidence type="ECO:0000313" key="3">
    <source>
        <dbReference type="Proteomes" id="UP000783863"/>
    </source>
</evidence>
<sequence>MSRALLTEKERERIAGDSANEQRRHEAVSRARRRIHEELPDDLELLERHHPTLYDELVSVVCDSDEE</sequence>
<dbReference type="EMBL" id="RKLQ01000002">
    <property type="protein sequence ID" value="MBX0304160.1"/>
    <property type="molecule type" value="Genomic_DNA"/>
</dbReference>
<organism evidence="2 3">
    <name type="scientific">Haloarcula salinisoli</name>
    <dbReference type="NCBI Taxonomy" id="2487746"/>
    <lineage>
        <taxon>Archaea</taxon>
        <taxon>Methanobacteriati</taxon>
        <taxon>Methanobacteriota</taxon>
        <taxon>Stenosarchaea group</taxon>
        <taxon>Halobacteria</taxon>
        <taxon>Halobacteriales</taxon>
        <taxon>Haloarculaceae</taxon>
        <taxon>Haloarcula</taxon>
    </lineage>
</organism>
<feature type="region of interest" description="Disordered" evidence="1">
    <location>
        <begin position="1"/>
        <end position="29"/>
    </location>
</feature>
<evidence type="ECO:0000256" key="1">
    <source>
        <dbReference type="SAM" id="MobiDB-lite"/>
    </source>
</evidence>
<name>A0A8J7YE06_9EURY</name>
<accession>A0A8J7YE06</accession>
<dbReference type="AlphaFoldDB" id="A0A8J7YE06"/>
<dbReference type="Proteomes" id="UP000783863">
    <property type="component" value="Unassembled WGS sequence"/>
</dbReference>